<evidence type="ECO:0000256" key="7">
    <source>
        <dbReference type="ARBA" id="ARBA00022989"/>
    </source>
</evidence>
<reference evidence="14 15" key="1">
    <citation type="journal article" date="2014" name="BMC Genomics">
        <title>Genome sequencing of four Aureobasidium pullulans varieties: biotechnological potential, stress tolerance, and description of new species.</title>
        <authorList>
            <person name="Gostin Ar C."/>
            <person name="Ohm R.A."/>
            <person name="Kogej T."/>
            <person name="Sonjak S."/>
            <person name="Turk M."/>
            <person name="Zajc J."/>
            <person name="Zalar P."/>
            <person name="Grube M."/>
            <person name="Sun H."/>
            <person name="Han J."/>
            <person name="Sharma A."/>
            <person name="Chiniquy J."/>
            <person name="Ngan C.Y."/>
            <person name="Lipzen A."/>
            <person name="Barry K."/>
            <person name="Grigoriev I.V."/>
            <person name="Gunde-Cimerman N."/>
        </authorList>
    </citation>
    <scope>NUCLEOTIDE SEQUENCE [LARGE SCALE GENOMIC DNA]</scope>
    <source>
        <strain evidence="14 15">EXF-2481</strain>
    </source>
</reference>
<feature type="domain" description="SH3" evidence="13">
    <location>
        <begin position="253"/>
        <end position="312"/>
    </location>
</feature>
<dbReference type="EMBL" id="KL584764">
    <property type="protein sequence ID" value="KEQ93745.1"/>
    <property type="molecule type" value="Genomic_DNA"/>
</dbReference>
<comment type="subcellular location">
    <subcellularLocation>
        <location evidence="1">Cell membrane</location>
        <topology evidence="1">Multi-pass membrane protein</topology>
    </subcellularLocation>
</comment>
<dbReference type="GO" id="GO:0005886">
    <property type="term" value="C:plasma membrane"/>
    <property type="evidence" value="ECO:0007669"/>
    <property type="project" value="UniProtKB-SubCell"/>
</dbReference>
<protein>
    <recommendedName>
        <fullName evidence="13">SH3 domain-containing protein</fullName>
    </recommendedName>
</protein>
<evidence type="ECO:0000256" key="8">
    <source>
        <dbReference type="ARBA" id="ARBA00023016"/>
    </source>
</evidence>
<feature type="transmembrane region" description="Helical" evidence="12">
    <location>
        <begin position="126"/>
        <end position="146"/>
    </location>
</feature>
<dbReference type="STRING" id="1043005.A0A074Y7S7"/>
<evidence type="ECO:0000256" key="11">
    <source>
        <dbReference type="SAM" id="MobiDB-lite"/>
    </source>
</evidence>
<keyword evidence="5" id="KW-1003">Cell membrane</keyword>
<evidence type="ECO:0000256" key="10">
    <source>
        <dbReference type="PROSITE-ProRule" id="PRU00192"/>
    </source>
</evidence>
<proteinExistence type="inferred from homology"/>
<feature type="transmembrane region" description="Helical" evidence="12">
    <location>
        <begin position="36"/>
        <end position="57"/>
    </location>
</feature>
<feature type="region of interest" description="Disordered" evidence="11">
    <location>
        <begin position="167"/>
        <end position="190"/>
    </location>
</feature>
<dbReference type="PROSITE" id="PS50002">
    <property type="entry name" value="SH3"/>
    <property type="match status" value="1"/>
</dbReference>
<gene>
    <name evidence="14" type="ORF">AUEXF2481DRAFT_299957</name>
</gene>
<dbReference type="InParanoid" id="A0A074Y7S7"/>
<name>A0A074Y7S7_AURSE</name>
<feature type="region of interest" description="Disordered" evidence="11">
    <location>
        <begin position="213"/>
        <end position="248"/>
    </location>
</feature>
<sequence>MPYSSGSPSLQKMEASRMYGARKPRFSCGQIIGDPFALATSSIAIIAWLIAFVASVISKIHGQYPNYSWWALVYMFFCIVGVLVTVASDSVFTYHVAIVGFLAAGLVFTTSSVNSLVYSSDGAHEAAAAGFILLSMVAIVWIFYYGSQPTASSRNVIDSFALHRDSRVPSRMSRQPQHNSYRPETSVSQQPQMYTSAQLGGFETSSPVTGFPGGALGAMDSNRDSGARYGQNNLAPHSAATDRPNSTAVAPAEYPYRAKAIYSYEANPDDANEISFIKHEVLEISDVSGRWWQAKKENGDTGIAPSNYLILL</sequence>
<evidence type="ECO:0000256" key="5">
    <source>
        <dbReference type="ARBA" id="ARBA00022475"/>
    </source>
</evidence>
<comment type="subunit">
    <text evidence="3">Forms homooligomers.</text>
</comment>
<evidence type="ECO:0000256" key="4">
    <source>
        <dbReference type="ARBA" id="ARBA00022443"/>
    </source>
</evidence>
<dbReference type="OMA" id="NIVWIFY"/>
<dbReference type="Gene3D" id="2.30.30.40">
    <property type="entry name" value="SH3 Domains"/>
    <property type="match status" value="1"/>
</dbReference>
<dbReference type="Pfam" id="PF00018">
    <property type="entry name" value="SH3_1"/>
    <property type="match status" value="1"/>
</dbReference>
<evidence type="ECO:0000256" key="6">
    <source>
        <dbReference type="ARBA" id="ARBA00022692"/>
    </source>
</evidence>
<evidence type="ECO:0000313" key="15">
    <source>
        <dbReference type="Proteomes" id="UP000030641"/>
    </source>
</evidence>
<dbReference type="InterPro" id="IPR036028">
    <property type="entry name" value="SH3-like_dom_sf"/>
</dbReference>
<feature type="compositionally biased region" description="Polar residues" evidence="11">
    <location>
        <begin position="172"/>
        <end position="190"/>
    </location>
</feature>
<feature type="transmembrane region" description="Helical" evidence="12">
    <location>
        <begin position="94"/>
        <end position="114"/>
    </location>
</feature>
<evidence type="ECO:0000259" key="13">
    <source>
        <dbReference type="PROSITE" id="PS50002"/>
    </source>
</evidence>
<keyword evidence="4 10" id="KW-0728">SH3 domain</keyword>
<dbReference type="Proteomes" id="UP000030641">
    <property type="component" value="Unassembled WGS sequence"/>
</dbReference>
<dbReference type="FunFam" id="2.30.30.40:FF:000213">
    <property type="entry name" value="High osmolarity signaling protein SHO1"/>
    <property type="match status" value="1"/>
</dbReference>
<evidence type="ECO:0000313" key="14">
    <source>
        <dbReference type="EMBL" id="KEQ93745.1"/>
    </source>
</evidence>
<organism evidence="14 15">
    <name type="scientific">Aureobasidium subglaciale (strain EXF-2481)</name>
    <name type="common">Aureobasidium pullulans var. subglaciale</name>
    <dbReference type="NCBI Taxonomy" id="1043005"/>
    <lineage>
        <taxon>Eukaryota</taxon>
        <taxon>Fungi</taxon>
        <taxon>Dikarya</taxon>
        <taxon>Ascomycota</taxon>
        <taxon>Pezizomycotina</taxon>
        <taxon>Dothideomycetes</taxon>
        <taxon>Dothideomycetidae</taxon>
        <taxon>Dothideales</taxon>
        <taxon>Saccotheciaceae</taxon>
        <taxon>Aureobasidium</taxon>
    </lineage>
</organism>
<dbReference type="FunCoup" id="A0A074Y7S7">
    <property type="interactions" value="118"/>
</dbReference>
<keyword evidence="15" id="KW-1185">Reference proteome</keyword>
<dbReference type="SUPFAM" id="SSF50044">
    <property type="entry name" value="SH3-domain"/>
    <property type="match status" value="1"/>
</dbReference>
<evidence type="ECO:0000256" key="9">
    <source>
        <dbReference type="ARBA" id="ARBA00023136"/>
    </source>
</evidence>
<dbReference type="InterPro" id="IPR035522">
    <property type="entry name" value="Sho1_SH3"/>
</dbReference>
<keyword evidence="6 12" id="KW-0812">Transmembrane</keyword>
<comment type="similarity">
    <text evidence="2">Belongs to the SHO1 family.</text>
</comment>
<dbReference type="HOGENOM" id="CLU_043316_1_0_1"/>
<evidence type="ECO:0000256" key="12">
    <source>
        <dbReference type="SAM" id="Phobius"/>
    </source>
</evidence>
<evidence type="ECO:0000256" key="2">
    <source>
        <dbReference type="ARBA" id="ARBA00009739"/>
    </source>
</evidence>
<dbReference type="SMART" id="SM00326">
    <property type="entry name" value="SH3"/>
    <property type="match status" value="1"/>
</dbReference>
<dbReference type="AlphaFoldDB" id="A0A074Y7S7"/>
<evidence type="ECO:0000256" key="3">
    <source>
        <dbReference type="ARBA" id="ARBA00011175"/>
    </source>
</evidence>
<keyword evidence="7 12" id="KW-1133">Transmembrane helix</keyword>
<dbReference type="InterPro" id="IPR001452">
    <property type="entry name" value="SH3_domain"/>
</dbReference>
<accession>A0A074Y7S7</accession>
<dbReference type="GO" id="GO:0007232">
    <property type="term" value="P:osmosensory signaling pathway via Sho1 osmosensor"/>
    <property type="evidence" value="ECO:0007669"/>
    <property type="project" value="UniProtKB-ARBA"/>
</dbReference>
<evidence type="ECO:0000256" key="1">
    <source>
        <dbReference type="ARBA" id="ARBA00004651"/>
    </source>
</evidence>
<dbReference type="CDD" id="cd11855">
    <property type="entry name" value="SH3_Sho1p"/>
    <property type="match status" value="1"/>
</dbReference>
<dbReference type="GeneID" id="25364092"/>
<keyword evidence="9 12" id="KW-0472">Membrane</keyword>
<feature type="transmembrane region" description="Helical" evidence="12">
    <location>
        <begin position="69"/>
        <end position="88"/>
    </location>
</feature>
<dbReference type="OrthoDB" id="5983572at2759"/>
<dbReference type="RefSeq" id="XP_013342401.1">
    <property type="nucleotide sequence ID" value="XM_013486947.1"/>
</dbReference>
<keyword evidence="8" id="KW-0346">Stress response</keyword>